<dbReference type="InterPro" id="IPR001288">
    <property type="entry name" value="Translation_initiation_fac_3"/>
</dbReference>
<evidence type="ECO:0000256" key="3">
    <source>
        <dbReference type="ARBA" id="ARBA00022917"/>
    </source>
</evidence>
<dbReference type="PANTHER" id="PTHR10938">
    <property type="entry name" value="TRANSLATION INITIATION FACTOR IF-3"/>
    <property type="match status" value="1"/>
</dbReference>
<dbReference type="GO" id="GO:0003743">
    <property type="term" value="F:translation initiation factor activity"/>
    <property type="evidence" value="ECO:0007669"/>
    <property type="project" value="UniProtKB-UniRule"/>
</dbReference>
<feature type="domain" description="Translation initiation factor 3 N-terminal" evidence="9">
    <location>
        <begin position="19"/>
        <end position="88"/>
    </location>
</feature>
<keyword evidence="11" id="KW-1185">Reference proteome</keyword>
<dbReference type="EMBL" id="DF820463">
    <property type="protein sequence ID" value="GAK54830.1"/>
    <property type="molecule type" value="Genomic_DNA"/>
</dbReference>
<dbReference type="PROSITE" id="PS00938">
    <property type="entry name" value="IF3"/>
    <property type="match status" value="1"/>
</dbReference>
<dbReference type="Gene3D" id="3.30.110.10">
    <property type="entry name" value="Translation initiation factor 3 (IF-3), C-terminal domain"/>
    <property type="match status" value="1"/>
</dbReference>
<evidence type="ECO:0000256" key="1">
    <source>
        <dbReference type="ARBA" id="ARBA00005439"/>
    </source>
</evidence>
<dbReference type="PANTHER" id="PTHR10938:SF0">
    <property type="entry name" value="TRANSLATION INITIATION FACTOR IF-3, MITOCHONDRIAL"/>
    <property type="match status" value="1"/>
</dbReference>
<dbReference type="eggNOG" id="COG0290">
    <property type="taxonomic scope" value="Bacteria"/>
</dbReference>
<dbReference type="Pfam" id="PF00707">
    <property type="entry name" value="IF3_C"/>
    <property type="match status" value="1"/>
</dbReference>
<dbReference type="GO" id="GO:0005829">
    <property type="term" value="C:cytosol"/>
    <property type="evidence" value="ECO:0007669"/>
    <property type="project" value="TreeGrafter"/>
</dbReference>
<evidence type="ECO:0000256" key="7">
    <source>
        <dbReference type="SAM" id="MobiDB-lite"/>
    </source>
</evidence>
<dbReference type="NCBIfam" id="TIGR00168">
    <property type="entry name" value="infC"/>
    <property type="match status" value="1"/>
</dbReference>
<evidence type="ECO:0000259" key="8">
    <source>
        <dbReference type="Pfam" id="PF00707"/>
    </source>
</evidence>
<dbReference type="HOGENOM" id="CLU_054919_3_2_0"/>
<accession>A0A0S6WAZ2</accession>
<dbReference type="InterPro" id="IPR036787">
    <property type="entry name" value="T_IF-3_N_sf"/>
</dbReference>
<evidence type="ECO:0000256" key="5">
    <source>
        <dbReference type="NCBIfam" id="TIGR00168"/>
    </source>
</evidence>
<name>A0A0S6WAZ2_VECG1</name>
<comment type="subunit">
    <text evidence="4 6">Monomer.</text>
</comment>
<dbReference type="SUPFAM" id="SSF55200">
    <property type="entry name" value="Translation initiation factor IF3, C-terminal domain"/>
    <property type="match status" value="1"/>
</dbReference>
<dbReference type="AlphaFoldDB" id="A0A0S6WAZ2"/>
<dbReference type="Proteomes" id="UP000030661">
    <property type="component" value="Unassembled WGS sequence"/>
</dbReference>
<feature type="compositionally biased region" description="Polar residues" evidence="7">
    <location>
        <begin position="7"/>
        <end position="20"/>
    </location>
</feature>
<dbReference type="Pfam" id="PF05198">
    <property type="entry name" value="IF3_N"/>
    <property type="match status" value="1"/>
</dbReference>
<dbReference type="FunFam" id="3.10.20.80:FF:000001">
    <property type="entry name" value="Translation initiation factor IF-3"/>
    <property type="match status" value="1"/>
</dbReference>
<dbReference type="FunFam" id="3.30.110.10:FF:000001">
    <property type="entry name" value="Translation initiation factor IF-3"/>
    <property type="match status" value="1"/>
</dbReference>
<dbReference type="GO" id="GO:0016020">
    <property type="term" value="C:membrane"/>
    <property type="evidence" value="ECO:0007669"/>
    <property type="project" value="TreeGrafter"/>
</dbReference>
<comment type="similarity">
    <text evidence="1 4 6">Belongs to the IF-3 family.</text>
</comment>
<dbReference type="Gene3D" id="3.10.20.80">
    <property type="entry name" value="Translation initiation factor 3 (IF-3), N-terminal domain"/>
    <property type="match status" value="1"/>
</dbReference>
<dbReference type="InterPro" id="IPR019815">
    <property type="entry name" value="Translation_initiation_fac_3_C"/>
</dbReference>
<comment type="function">
    <text evidence="4 6">IF-3 binds to the 30S ribosomal subunit and shifts the equilibrium between 70S ribosomes and their 50S and 30S subunits in favor of the free subunits, thus enhancing the availability of 30S subunits on which protein synthesis initiation begins.</text>
</comment>
<dbReference type="STRING" id="1499967.U27_01660"/>
<keyword evidence="3 4" id="KW-0648">Protein biosynthesis</keyword>
<evidence type="ECO:0000256" key="4">
    <source>
        <dbReference type="HAMAP-Rule" id="MF_00080"/>
    </source>
</evidence>
<sequence length="190" mass="21748">MKRKKASYSQKTGRVENKINSQIHAPELRIVGPDGEQLGILSRDDALNKARELGLDLVEVAPSADPPVCKMMDYGKFRYQQQKRAHEAKKKQTVIQIKEVKVRPKIDEHDYQFKLNHVKRFLEDGDKAKISVVFRGREIVHKDLGQKLLDRFLEATQDIADIESPAKMEGRNMTVVLVSKSQKSEKKSKP</sequence>
<keyword evidence="2 4" id="KW-0396">Initiation factor</keyword>
<dbReference type="InterPro" id="IPR036788">
    <property type="entry name" value="T_IF-3_C_sf"/>
</dbReference>
<evidence type="ECO:0000313" key="10">
    <source>
        <dbReference type="EMBL" id="GAK54830.1"/>
    </source>
</evidence>
<dbReference type="GO" id="GO:0043022">
    <property type="term" value="F:ribosome binding"/>
    <property type="evidence" value="ECO:0007669"/>
    <property type="project" value="UniProtKB-ARBA"/>
</dbReference>
<evidence type="ECO:0000259" key="9">
    <source>
        <dbReference type="Pfam" id="PF05198"/>
    </source>
</evidence>
<reference evidence="10" key="1">
    <citation type="journal article" date="2015" name="PeerJ">
        <title>First genomic representation of candidate bacterial phylum KSB3 points to enhanced environmental sensing as a trigger of wastewater bulking.</title>
        <authorList>
            <person name="Sekiguchi Y."/>
            <person name="Ohashi A."/>
            <person name="Parks D.H."/>
            <person name="Yamauchi T."/>
            <person name="Tyson G.W."/>
            <person name="Hugenholtz P."/>
        </authorList>
    </citation>
    <scope>NUCLEOTIDE SEQUENCE [LARGE SCALE GENOMIC DNA]</scope>
</reference>
<dbReference type="InterPro" id="IPR019814">
    <property type="entry name" value="Translation_initiation_fac_3_N"/>
</dbReference>
<evidence type="ECO:0000313" key="11">
    <source>
        <dbReference type="Proteomes" id="UP000030661"/>
    </source>
</evidence>
<evidence type="ECO:0000256" key="6">
    <source>
        <dbReference type="RuleBase" id="RU000646"/>
    </source>
</evidence>
<evidence type="ECO:0000256" key="2">
    <source>
        <dbReference type="ARBA" id="ARBA00022540"/>
    </source>
</evidence>
<feature type="region of interest" description="Disordered" evidence="7">
    <location>
        <begin position="1"/>
        <end position="20"/>
    </location>
</feature>
<gene>
    <name evidence="4" type="primary">infC</name>
    <name evidence="10" type="ORF">U27_01660</name>
</gene>
<dbReference type="GO" id="GO:0032790">
    <property type="term" value="P:ribosome disassembly"/>
    <property type="evidence" value="ECO:0007669"/>
    <property type="project" value="TreeGrafter"/>
</dbReference>
<comment type="subcellular location">
    <subcellularLocation>
        <location evidence="4 6">Cytoplasm</location>
    </subcellularLocation>
</comment>
<protein>
    <recommendedName>
        <fullName evidence="4 5">Translation initiation factor IF-3</fullName>
    </recommendedName>
</protein>
<dbReference type="SUPFAM" id="SSF54364">
    <property type="entry name" value="Translation initiation factor IF3, N-terminal domain"/>
    <property type="match status" value="1"/>
</dbReference>
<keyword evidence="4" id="KW-0963">Cytoplasm</keyword>
<feature type="domain" description="Translation initiation factor 3 C-terminal" evidence="8">
    <location>
        <begin position="95"/>
        <end position="179"/>
    </location>
</feature>
<dbReference type="HAMAP" id="MF_00080">
    <property type="entry name" value="IF_3"/>
    <property type="match status" value="1"/>
</dbReference>
<dbReference type="InterPro" id="IPR019813">
    <property type="entry name" value="Translation_initiation_fac3_CS"/>
</dbReference>
<organism evidence="10">
    <name type="scientific">Vecturithrix granuli</name>
    <dbReference type="NCBI Taxonomy" id="1499967"/>
    <lineage>
        <taxon>Bacteria</taxon>
        <taxon>Candidatus Moduliflexota</taxon>
        <taxon>Candidatus Vecturitrichia</taxon>
        <taxon>Candidatus Vecturitrichales</taxon>
        <taxon>Candidatus Vecturitrichaceae</taxon>
        <taxon>Candidatus Vecturithrix</taxon>
    </lineage>
</organism>
<proteinExistence type="inferred from homology"/>